<feature type="domain" description="DUF1648" evidence="2">
    <location>
        <begin position="22"/>
        <end position="60"/>
    </location>
</feature>
<feature type="transmembrane region" description="Helical" evidence="1">
    <location>
        <begin position="129"/>
        <end position="151"/>
    </location>
</feature>
<feature type="transmembrane region" description="Helical" evidence="1">
    <location>
        <begin position="58"/>
        <end position="81"/>
    </location>
</feature>
<feature type="transmembrane region" description="Helical" evidence="1">
    <location>
        <begin position="93"/>
        <end position="117"/>
    </location>
</feature>
<dbReference type="Pfam" id="PF07853">
    <property type="entry name" value="DUF1648"/>
    <property type="match status" value="1"/>
</dbReference>
<dbReference type="EMBL" id="BAAAPL010000001">
    <property type="protein sequence ID" value="GAA1697204.1"/>
    <property type="molecule type" value="Genomic_DNA"/>
</dbReference>
<dbReference type="RefSeq" id="WP_344070657.1">
    <property type="nucleotide sequence ID" value="NZ_BAAAPL010000001.1"/>
</dbReference>
<keyword evidence="1" id="KW-0472">Membrane</keyword>
<dbReference type="Proteomes" id="UP001501690">
    <property type="component" value="Unassembled WGS sequence"/>
</dbReference>
<evidence type="ECO:0000313" key="4">
    <source>
        <dbReference type="Proteomes" id="UP001501690"/>
    </source>
</evidence>
<name>A0ABP4U176_9MICO</name>
<feature type="transmembrane region" description="Helical" evidence="1">
    <location>
        <begin position="12"/>
        <end position="38"/>
    </location>
</feature>
<keyword evidence="1" id="KW-1133">Transmembrane helix</keyword>
<feature type="transmembrane region" description="Helical" evidence="1">
    <location>
        <begin position="189"/>
        <end position="208"/>
    </location>
</feature>
<evidence type="ECO:0000256" key="1">
    <source>
        <dbReference type="SAM" id="Phobius"/>
    </source>
</evidence>
<dbReference type="InterPro" id="IPR012867">
    <property type="entry name" value="DUF1648"/>
</dbReference>
<gene>
    <name evidence="3" type="ORF">GCM10009808_13350</name>
</gene>
<protein>
    <recommendedName>
        <fullName evidence="2">DUF1648 domain-containing protein</fullName>
    </recommendedName>
</protein>
<organism evidence="3 4">
    <name type="scientific">Microbacterium sediminicola</name>
    <dbReference type="NCBI Taxonomy" id="415210"/>
    <lineage>
        <taxon>Bacteria</taxon>
        <taxon>Bacillati</taxon>
        <taxon>Actinomycetota</taxon>
        <taxon>Actinomycetes</taxon>
        <taxon>Micrococcales</taxon>
        <taxon>Microbacteriaceae</taxon>
        <taxon>Microbacterium</taxon>
    </lineage>
</organism>
<keyword evidence="1" id="KW-0812">Transmembrane</keyword>
<accession>A0ABP4U176</accession>
<reference evidence="4" key="1">
    <citation type="journal article" date="2019" name="Int. J. Syst. Evol. Microbiol.">
        <title>The Global Catalogue of Microorganisms (GCM) 10K type strain sequencing project: providing services to taxonomists for standard genome sequencing and annotation.</title>
        <authorList>
            <consortium name="The Broad Institute Genomics Platform"/>
            <consortium name="The Broad Institute Genome Sequencing Center for Infectious Disease"/>
            <person name="Wu L."/>
            <person name="Ma J."/>
        </authorList>
    </citation>
    <scope>NUCLEOTIDE SEQUENCE [LARGE SCALE GENOMIC DNA]</scope>
    <source>
        <strain evidence="4">JCM 15577</strain>
    </source>
</reference>
<sequence length="333" mass="34444">MTSDDPRILRRFVLVGLVLPVLLCTVAVIVQVSMFGSLPDPVATHWGANGRPDAYGPAWIYPLLTVLVGLGLPALMVGLMIPGLRRGDRGSAYRLMAALGLGLSALLAGLSTASLVLQAGIADAAEAPSIVVAMIVSFALAMGAGVLGWFLQPNEPWRAERPAAVAPLDLAPGEDAVWLQAVSISRSGAIALVVATVILVAATVVTAVTAPAGVTWILGIVTVVVGVLVAVMTRFRVRVDREGLTVTGVFGAPRFRVAVEDVVAASVVQISPMADFGGWGVRLVPGRFGIVLRSGEGIEVTRAGRRAFAVTVDDARTGASLLEAYARRAVSAG</sequence>
<evidence type="ECO:0000259" key="2">
    <source>
        <dbReference type="Pfam" id="PF07853"/>
    </source>
</evidence>
<keyword evidence="4" id="KW-1185">Reference proteome</keyword>
<evidence type="ECO:0000313" key="3">
    <source>
        <dbReference type="EMBL" id="GAA1697204.1"/>
    </source>
</evidence>
<proteinExistence type="predicted"/>
<feature type="transmembrane region" description="Helical" evidence="1">
    <location>
        <begin position="214"/>
        <end position="232"/>
    </location>
</feature>
<comment type="caution">
    <text evidence="3">The sequence shown here is derived from an EMBL/GenBank/DDBJ whole genome shotgun (WGS) entry which is preliminary data.</text>
</comment>